<dbReference type="PROSITE" id="PS50294">
    <property type="entry name" value="WD_REPEATS_REGION"/>
    <property type="match status" value="1"/>
</dbReference>
<organism evidence="12 13">
    <name type="scientific">Geodia barretti</name>
    <name type="common">Barrett's horny sponge</name>
    <dbReference type="NCBI Taxonomy" id="519541"/>
    <lineage>
        <taxon>Eukaryota</taxon>
        <taxon>Metazoa</taxon>
        <taxon>Porifera</taxon>
        <taxon>Demospongiae</taxon>
        <taxon>Heteroscleromorpha</taxon>
        <taxon>Tetractinellida</taxon>
        <taxon>Astrophorina</taxon>
        <taxon>Geodiidae</taxon>
        <taxon>Geodia</taxon>
    </lineage>
</organism>
<evidence type="ECO:0000256" key="6">
    <source>
        <dbReference type="ARBA" id="ARBA00022989"/>
    </source>
</evidence>
<dbReference type="Gene3D" id="2.130.10.10">
    <property type="entry name" value="YVTN repeat-like/Quinoprotein amine dehydrogenase"/>
    <property type="match status" value="1"/>
</dbReference>
<feature type="compositionally biased region" description="Pro residues" evidence="10">
    <location>
        <begin position="643"/>
        <end position="655"/>
    </location>
</feature>
<dbReference type="Proteomes" id="UP001174909">
    <property type="component" value="Unassembled WGS sequence"/>
</dbReference>
<evidence type="ECO:0000256" key="5">
    <source>
        <dbReference type="ARBA" id="ARBA00022824"/>
    </source>
</evidence>
<feature type="region of interest" description="Disordered" evidence="10">
    <location>
        <begin position="492"/>
        <end position="625"/>
    </location>
</feature>
<protein>
    <submittedName>
        <fullName evidence="12">Uncharacterized protein</fullName>
    </submittedName>
</protein>
<dbReference type="PANTHER" id="PTHR46378:SF1">
    <property type="entry name" value="STEROL REGULATORY ELEMENT-BINDING PROTEIN CLEAVAGE-ACTIVATING PROTEIN"/>
    <property type="match status" value="1"/>
</dbReference>
<evidence type="ECO:0000256" key="7">
    <source>
        <dbReference type="ARBA" id="ARBA00023136"/>
    </source>
</evidence>
<keyword evidence="6 11" id="KW-1133">Transmembrane helix</keyword>
<dbReference type="GO" id="GO:0032934">
    <property type="term" value="F:sterol binding"/>
    <property type="evidence" value="ECO:0007669"/>
    <property type="project" value="InterPro"/>
</dbReference>
<feature type="region of interest" description="Disordered" evidence="10">
    <location>
        <begin position="38"/>
        <end position="57"/>
    </location>
</feature>
<keyword evidence="4" id="KW-0677">Repeat</keyword>
<feature type="transmembrane region" description="Helical" evidence="11">
    <location>
        <begin position="183"/>
        <end position="205"/>
    </location>
</feature>
<dbReference type="InterPro" id="IPR030225">
    <property type="entry name" value="SCAP"/>
</dbReference>
<keyword evidence="7 11" id="KW-0472">Membrane</keyword>
<evidence type="ECO:0000313" key="13">
    <source>
        <dbReference type="Proteomes" id="UP001174909"/>
    </source>
</evidence>
<keyword evidence="13" id="KW-1185">Reference proteome</keyword>
<dbReference type="PROSITE" id="PS50082">
    <property type="entry name" value="WD_REPEATS_2"/>
    <property type="match status" value="1"/>
</dbReference>
<dbReference type="GO" id="GO:0032933">
    <property type="term" value="P:SREBP signaling pathway"/>
    <property type="evidence" value="ECO:0007669"/>
    <property type="project" value="InterPro"/>
</dbReference>
<evidence type="ECO:0000256" key="8">
    <source>
        <dbReference type="ARBA" id="ARBA00023180"/>
    </source>
</evidence>
<evidence type="ECO:0000256" key="4">
    <source>
        <dbReference type="ARBA" id="ARBA00022737"/>
    </source>
</evidence>
<dbReference type="SUPFAM" id="SSF50978">
    <property type="entry name" value="WD40 repeat-like"/>
    <property type="match status" value="1"/>
</dbReference>
<feature type="compositionally biased region" description="Pro residues" evidence="10">
    <location>
        <begin position="41"/>
        <end position="56"/>
    </location>
</feature>
<keyword evidence="8" id="KW-0325">Glycoprotein</keyword>
<evidence type="ECO:0000256" key="1">
    <source>
        <dbReference type="ARBA" id="ARBA00004477"/>
    </source>
</evidence>
<reference evidence="12" key="1">
    <citation type="submission" date="2023-03" db="EMBL/GenBank/DDBJ databases">
        <authorList>
            <person name="Steffen K."/>
            <person name="Cardenas P."/>
        </authorList>
    </citation>
    <scope>NUCLEOTIDE SEQUENCE</scope>
</reference>
<sequence>MVAMVVSMMVVWAANTDKFQKLLGFDFVLPPPTSLPLDSAPLPPSPPQAGPAPPDNQFPYSYQTVRPPIDDPTSKAFSKWDKSVDDDTELMKTGVVIREAGQDGWGVVCEGGEVCWRAMVTTHWPKLLQHYGFPSKNRFLSVLPPIMLTFDLGTSSAHPHPNSAKEDHTQAYQTTLYLLSHPYFTKGSVAFTLVGVVLVYTVWLIRSTLRRMEATSGEGGGGEGKWSSTLLKGHTQDVECLCVGEDWLVSASLDGDIRVWNTDSMTRGCALTISRGELCGDLSTYADKWRPDAEGCEAAADNKSVASLQLGPSGGAAPVNFQIGGNARVHAVGGPDQSSVTGTMTSSVTNQIAASVPPHVMLARSVSAQNMTIQQVPRTLPLPSPQPHHQPHPLALYNGTSTGLPTSPPSSPLACSSPPPSPGVPLSSSRRHSTQSLQEYLLRPQLERPAASSSAIPPTTPSSLSSASNPPPISTATHPAAPSEALHALPHTPATTNSALSPLPRCGLPTSPPPVAPAATKPSGARPSDCSGSVSSRFGGGTATHSSVGSRPPRHSVSELAHPPSTQGGHFPRRHARSKSSGPITVLPPSSPLAHPQSSASDVPQQRTHSRNLSTSNISQGGRGREFADAPKLLRSSVSLSPKFPPSAATPPSPPDPERGYDFAKHFNLFSPFTSNMALEYCHRESGPGVTGHRDSAPCRMEYGRLEKLHCGGVRERAD</sequence>
<accession>A0AA35VZF7</accession>
<dbReference type="AlphaFoldDB" id="A0AA35VZF7"/>
<feature type="repeat" description="WD" evidence="9">
    <location>
        <begin position="231"/>
        <end position="264"/>
    </location>
</feature>
<dbReference type="PANTHER" id="PTHR46378">
    <property type="entry name" value="STEROL REGULATORY ELEMENT-BINDING PROTEIN CLEAVAGE-ACTIVATING PROTEIN"/>
    <property type="match status" value="1"/>
</dbReference>
<comment type="caution">
    <text evidence="12">The sequence shown here is derived from an EMBL/GenBank/DDBJ whole genome shotgun (WGS) entry which is preliminary data.</text>
</comment>
<name>A0AA35VZF7_GEOBA</name>
<dbReference type="GO" id="GO:0045540">
    <property type="term" value="P:regulation of cholesterol biosynthetic process"/>
    <property type="evidence" value="ECO:0007669"/>
    <property type="project" value="TreeGrafter"/>
</dbReference>
<dbReference type="GO" id="GO:0032936">
    <property type="term" value="C:SREBP-SCAP complex"/>
    <property type="evidence" value="ECO:0007669"/>
    <property type="project" value="TreeGrafter"/>
</dbReference>
<dbReference type="EMBL" id="CASHTH010000136">
    <property type="protein sequence ID" value="CAI7992122.1"/>
    <property type="molecule type" value="Genomic_DNA"/>
</dbReference>
<dbReference type="InterPro" id="IPR036322">
    <property type="entry name" value="WD40_repeat_dom_sf"/>
</dbReference>
<comment type="subcellular location">
    <subcellularLocation>
        <location evidence="1">Endoplasmic reticulum membrane</location>
        <topology evidence="1">Multi-pass membrane protein</topology>
    </subcellularLocation>
</comment>
<dbReference type="SMART" id="SM00320">
    <property type="entry name" value="WD40"/>
    <property type="match status" value="1"/>
</dbReference>
<dbReference type="InterPro" id="IPR019775">
    <property type="entry name" value="WD40_repeat_CS"/>
</dbReference>
<feature type="compositionally biased region" description="Pro residues" evidence="10">
    <location>
        <begin position="406"/>
        <end position="423"/>
    </location>
</feature>
<keyword evidence="2 9" id="KW-0853">WD repeat</keyword>
<feature type="compositionally biased region" description="Polar residues" evidence="10">
    <location>
        <begin position="596"/>
        <end position="620"/>
    </location>
</feature>
<evidence type="ECO:0000256" key="11">
    <source>
        <dbReference type="SAM" id="Phobius"/>
    </source>
</evidence>
<keyword evidence="5" id="KW-0256">Endoplasmic reticulum</keyword>
<keyword evidence="3 11" id="KW-0812">Transmembrane</keyword>
<evidence type="ECO:0000256" key="3">
    <source>
        <dbReference type="ARBA" id="ARBA00022692"/>
    </source>
</evidence>
<dbReference type="GO" id="GO:0000139">
    <property type="term" value="C:Golgi membrane"/>
    <property type="evidence" value="ECO:0007669"/>
    <property type="project" value="InterPro"/>
</dbReference>
<dbReference type="PROSITE" id="PS00678">
    <property type="entry name" value="WD_REPEATS_1"/>
    <property type="match status" value="1"/>
</dbReference>
<dbReference type="InterPro" id="IPR015943">
    <property type="entry name" value="WD40/YVTN_repeat-like_dom_sf"/>
</dbReference>
<evidence type="ECO:0000256" key="2">
    <source>
        <dbReference type="ARBA" id="ARBA00022574"/>
    </source>
</evidence>
<proteinExistence type="predicted"/>
<evidence type="ECO:0000256" key="9">
    <source>
        <dbReference type="PROSITE-ProRule" id="PRU00221"/>
    </source>
</evidence>
<evidence type="ECO:0000313" key="12">
    <source>
        <dbReference type="EMBL" id="CAI7992122.1"/>
    </source>
</evidence>
<feature type="region of interest" description="Disordered" evidence="10">
    <location>
        <begin position="378"/>
        <end position="479"/>
    </location>
</feature>
<feature type="region of interest" description="Disordered" evidence="10">
    <location>
        <begin position="637"/>
        <end position="661"/>
    </location>
</feature>
<gene>
    <name evidence="12" type="ORF">GBAR_LOCUS928</name>
</gene>
<dbReference type="GO" id="GO:0005789">
    <property type="term" value="C:endoplasmic reticulum membrane"/>
    <property type="evidence" value="ECO:0007669"/>
    <property type="project" value="UniProtKB-SubCell"/>
</dbReference>
<feature type="compositionally biased region" description="Low complexity" evidence="10">
    <location>
        <begin position="449"/>
        <end position="468"/>
    </location>
</feature>
<dbReference type="InterPro" id="IPR001680">
    <property type="entry name" value="WD40_rpt"/>
</dbReference>
<evidence type="ECO:0000256" key="10">
    <source>
        <dbReference type="SAM" id="MobiDB-lite"/>
    </source>
</evidence>